<dbReference type="PANTHER" id="PTHR34473">
    <property type="entry name" value="UPF0699 TRANSMEMBRANE PROTEIN YDBS"/>
    <property type="match status" value="1"/>
</dbReference>
<organism evidence="3 4">
    <name type="scientific">Phytomonospora endophytica</name>
    <dbReference type="NCBI Taxonomy" id="714109"/>
    <lineage>
        <taxon>Bacteria</taxon>
        <taxon>Bacillati</taxon>
        <taxon>Actinomycetota</taxon>
        <taxon>Actinomycetes</taxon>
        <taxon>Micromonosporales</taxon>
        <taxon>Micromonosporaceae</taxon>
        <taxon>Phytomonospora</taxon>
    </lineage>
</organism>
<gene>
    <name evidence="3" type="ORF">HNR73_001711</name>
</gene>
<evidence type="ECO:0000313" key="4">
    <source>
        <dbReference type="Proteomes" id="UP000548476"/>
    </source>
</evidence>
<dbReference type="Proteomes" id="UP000548476">
    <property type="component" value="Unassembled WGS sequence"/>
</dbReference>
<accession>A0A841F9J1</accession>
<dbReference type="AlphaFoldDB" id="A0A841F9J1"/>
<dbReference type="InterPro" id="IPR005182">
    <property type="entry name" value="YdbS-like_PH"/>
</dbReference>
<sequence length="165" mass="17951">MEHPIWNGRDGEVDWRPVDPRLVWVRLINLALGAIPLTVVAAVLSTWWWGARFGILVAACALVLIAARVVAIVRAVRVWAYAETGEHLLVRHGIWTRCLSIVPYGRLQYLDLTADPASRLFGLTTVKLHTAAATTDATVPGLAPAEATALRDRLADVSGARTEGL</sequence>
<comment type="caution">
    <text evidence="3">The sequence shown here is derived from an EMBL/GenBank/DDBJ whole genome shotgun (WGS) entry which is preliminary data.</text>
</comment>
<feature type="transmembrane region" description="Helical" evidence="1">
    <location>
        <begin position="27"/>
        <end position="49"/>
    </location>
</feature>
<dbReference type="Pfam" id="PF03703">
    <property type="entry name" value="bPH_2"/>
    <property type="match status" value="1"/>
</dbReference>
<evidence type="ECO:0000313" key="3">
    <source>
        <dbReference type="EMBL" id="MBB6033861.1"/>
    </source>
</evidence>
<dbReference type="EMBL" id="JACHGT010000003">
    <property type="protein sequence ID" value="MBB6033861.1"/>
    <property type="molecule type" value="Genomic_DNA"/>
</dbReference>
<feature type="domain" description="YdbS-like PH" evidence="2">
    <location>
        <begin position="77"/>
        <end position="154"/>
    </location>
</feature>
<reference evidence="3 4" key="1">
    <citation type="submission" date="2020-08" db="EMBL/GenBank/DDBJ databases">
        <title>Genomic Encyclopedia of Type Strains, Phase IV (KMG-IV): sequencing the most valuable type-strain genomes for metagenomic binning, comparative biology and taxonomic classification.</title>
        <authorList>
            <person name="Goeker M."/>
        </authorList>
    </citation>
    <scope>NUCLEOTIDE SEQUENCE [LARGE SCALE GENOMIC DNA]</scope>
    <source>
        <strain evidence="3 4">YIM 65646</strain>
    </source>
</reference>
<dbReference type="PANTHER" id="PTHR34473:SF3">
    <property type="entry name" value="TRANSMEMBRANE PROTEIN-RELATED"/>
    <property type="match status" value="1"/>
</dbReference>
<evidence type="ECO:0000256" key="1">
    <source>
        <dbReference type="SAM" id="Phobius"/>
    </source>
</evidence>
<keyword evidence="1" id="KW-1133">Transmembrane helix</keyword>
<proteinExistence type="predicted"/>
<feature type="transmembrane region" description="Helical" evidence="1">
    <location>
        <begin position="55"/>
        <end position="76"/>
    </location>
</feature>
<keyword evidence="1" id="KW-0812">Transmembrane</keyword>
<keyword evidence="1" id="KW-0472">Membrane</keyword>
<protein>
    <recommendedName>
        <fullName evidence="2">YdbS-like PH domain-containing protein</fullName>
    </recommendedName>
</protein>
<evidence type="ECO:0000259" key="2">
    <source>
        <dbReference type="Pfam" id="PF03703"/>
    </source>
</evidence>
<dbReference type="RefSeq" id="WP_184786714.1">
    <property type="nucleotide sequence ID" value="NZ_BONT01000013.1"/>
</dbReference>
<name>A0A841F9J1_9ACTN</name>
<keyword evidence="4" id="KW-1185">Reference proteome</keyword>